<dbReference type="PROSITE" id="PS51257">
    <property type="entry name" value="PROKAR_LIPOPROTEIN"/>
    <property type="match status" value="1"/>
</dbReference>
<dbReference type="InterPro" id="IPR025846">
    <property type="entry name" value="TBL_N"/>
</dbReference>
<feature type="chain" id="PRO_5044805190" evidence="7">
    <location>
        <begin position="24"/>
        <end position="224"/>
    </location>
</feature>
<proteinExistence type="inferred from homology"/>
<organism evidence="10 11">
    <name type="scientific">Forsythia ovata</name>
    <dbReference type="NCBI Taxonomy" id="205694"/>
    <lineage>
        <taxon>Eukaryota</taxon>
        <taxon>Viridiplantae</taxon>
        <taxon>Streptophyta</taxon>
        <taxon>Embryophyta</taxon>
        <taxon>Tracheophyta</taxon>
        <taxon>Spermatophyta</taxon>
        <taxon>Magnoliopsida</taxon>
        <taxon>eudicotyledons</taxon>
        <taxon>Gunneridae</taxon>
        <taxon>Pentapetalae</taxon>
        <taxon>asterids</taxon>
        <taxon>lamiids</taxon>
        <taxon>Lamiales</taxon>
        <taxon>Oleaceae</taxon>
        <taxon>Forsythieae</taxon>
        <taxon>Forsythia</taxon>
    </lineage>
</organism>
<evidence type="ECO:0000256" key="3">
    <source>
        <dbReference type="ARBA" id="ARBA00022692"/>
    </source>
</evidence>
<dbReference type="Proteomes" id="UP001604277">
    <property type="component" value="Unassembled WGS sequence"/>
</dbReference>
<evidence type="ECO:0000256" key="1">
    <source>
        <dbReference type="ARBA" id="ARBA00004167"/>
    </source>
</evidence>
<accession>A0ABD1TPH6</accession>
<evidence type="ECO:0000313" key="11">
    <source>
        <dbReference type="Proteomes" id="UP001604277"/>
    </source>
</evidence>
<dbReference type="PANTHER" id="PTHR32285:SF36">
    <property type="entry name" value="PROTEIN TRICHOME BIREFRINGENCE-LIKE 38"/>
    <property type="match status" value="1"/>
</dbReference>
<evidence type="ECO:0000259" key="9">
    <source>
        <dbReference type="Pfam" id="PF14416"/>
    </source>
</evidence>
<protein>
    <submittedName>
        <fullName evidence="10">Protein trichome birefringence-like 38</fullName>
    </submittedName>
</protein>
<keyword evidence="11" id="KW-1185">Reference proteome</keyword>
<evidence type="ECO:0000256" key="5">
    <source>
        <dbReference type="ARBA" id="ARBA00022989"/>
    </source>
</evidence>
<keyword evidence="3" id="KW-0812">Transmembrane</keyword>
<evidence type="ECO:0000256" key="4">
    <source>
        <dbReference type="ARBA" id="ARBA00022968"/>
    </source>
</evidence>
<feature type="domain" description="Trichome birefringence-like C-terminal" evidence="8">
    <location>
        <begin position="85"/>
        <end position="223"/>
    </location>
</feature>
<dbReference type="AlphaFoldDB" id="A0ABD1TPH6"/>
<keyword evidence="5" id="KW-1133">Transmembrane helix</keyword>
<evidence type="ECO:0000313" key="10">
    <source>
        <dbReference type="EMBL" id="KAL2514636.1"/>
    </source>
</evidence>
<dbReference type="GO" id="GO:0016020">
    <property type="term" value="C:membrane"/>
    <property type="evidence" value="ECO:0007669"/>
    <property type="project" value="UniProtKB-SubCell"/>
</dbReference>
<dbReference type="InterPro" id="IPR026057">
    <property type="entry name" value="TBL_C"/>
</dbReference>
<comment type="similarity">
    <text evidence="2">Belongs to the PC-esterase family. TBL subfamily.</text>
</comment>
<keyword evidence="6" id="KW-0472">Membrane</keyword>
<evidence type="ECO:0000256" key="6">
    <source>
        <dbReference type="ARBA" id="ARBA00023136"/>
    </source>
</evidence>
<feature type="domain" description="Trichome birefringence-like N-terminal" evidence="9">
    <location>
        <begin position="32"/>
        <end position="84"/>
    </location>
</feature>
<sequence length="224" mass="26491">MRSFLWVLGAISVVFSCLCTANGEKFNGKKQTCNIFDGKWVYDESYPLYDSRTCPFIRKEFDCLKYGRPDHQYLKYRWQPNGCNLPRFDGQDFLRRLKNKKIMFIGDSVSLNHWQSLVCLLHNAVNGLNIIRETNDTTSTVTFQDYGTSVILFQSHYLVDIEMEKTGRILKLDSLINGDTWKQVDILIFNTWLWWYRRGPQQPWDYIEDDGKIVKDMDRMNCFS</sequence>
<name>A0ABD1TPH6_9LAMI</name>
<gene>
    <name evidence="10" type="ORF">Fot_28607</name>
</gene>
<evidence type="ECO:0000259" key="8">
    <source>
        <dbReference type="Pfam" id="PF13839"/>
    </source>
</evidence>
<keyword evidence="4" id="KW-0735">Signal-anchor</keyword>
<evidence type="ECO:0000256" key="7">
    <source>
        <dbReference type="SAM" id="SignalP"/>
    </source>
</evidence>
<reference evidence="11" key="1">
    <citation type="submission" date="2024-07" db="EMBL/GenBank/DDBJ databases">
        <title>Two chromosome-level genome assemblies of Korean endemic species Abeliophyllum distichum and Forsythia ovata (Oleaceae).</title>
        <authorList>
            <person name="Jang H."/>
        </authorList>
    </citation>
    <scope>NUCLEOTIDE SEQUENCE [LARGE SCALE GENOMIC DNA]</scope>
</reference>
<keyword evidence="7" id="KW-0732">Signal</keyword>
<comment type="caution">
    <text evidence="10">The sequence shown here is derived from an EMBL/GenBank/DDBJ whole genome shotgun (WGS) entry which is preliminary data.</text>
</comment>
<dbReference type="EMBL" id="JBFOLJ010000008">
    <property type="protein sequence ID" value="KAL2514636.1"/>
    <property type="molecule type" value="Genomic_DNA"/>
</dbReference>
<evidence type="ECO:0000256" key="2">
    <source>
        <dbReference type="ARBA" id="ARBA00007727"/>
    </source>
</evidence>
<dbReference type="Pfam" id="PF13839">
    <property type="entry name" value="PC-Esterase"/>
    <property type="match status" value="1"/>
</dbReference>
<dbReference type="InterPro" id="IPR029962">
    <property type="entry name" value="TBL"/>
</dbReference>
<feature type="signal peptide" evidence="7">
    <location>
        <begin position="1"/>
        <end position="23"/>
    </location>
</feature>
<dbReference type="Pfam" id="PF14416">
    <property type="entry name" value="PMR5N"/>
    <property type="match status" value="1"/>
</dbReference>
<comment type="subcellular location">
    <subcellularLocation>
        <location evidence="1">Membrane</location>
        <topology evidence="1">Single-pass membrane protein</topology>
    </subcellularLocation>
</comment>
<dbReference type="PANTHER" id="PTHR32285">
    <property type="entry name" value="PROTEIN TRICHOME BIREFRINGENCE-LIKE 9-RELATED"/>
    <property type="match status" value="1"/>
</dbReference>